<protein>
    <submittedName>
        <fullName evidence="2">Uncharacterized protein</fullName>
    </submittedName>
</protein>
<organism evidence="2 3">
    <name type="scientific">Mytilus coruscus</name>
    <name type="common">Sea mussel</name>
    <dbReference type="NCBI Taxonomy" id="42192"/>
    <lineage>
        <taxon>Eukaryota</taxon>
        <taxon>Metazoa</taxon>
        <taxon>Spiralia</taxon>
        <taxon>Lophotrochozoa</taxon>
        <taxon>Mollusca</taxon>
        <taxon>Bivalvia</taxon>
        <taxon>Autobranchia</taxon>
        <taxon>Pteriomorphia</taxon>
        <taxon>Mytilida</taxon>
        <taxon>Mytiloidea</taxon>
        <taxon>Mytilidae</taxon>
        <taxon>Mytilinae</taxon>
        <taxon>Mytilus</taxon>
    </lineage>
</organism>
<proteinExistence type="predicted"/>
<evidence type="ECO:0000313" key="2">
    <source>
        <dbReference type="EMBL" id="CAC5355104.1"/>
    </source>
</evidence>
<sequence length="198" mass="22752">MRYNGQVSDTSNDCYIDIQNAQQRNKCYRYCRVLVKKHTISLTVMVDFLLKNIDQNLRIVFKNNYLVLYYLLIISGIEQNPGPGDETSTKKKRVRKSGVLYKTYLTNRSSLEEVPNITQEVQAHKLESSIADDDVADKLDDEYLVESEESEESDIGSDEYSIDSDSEPDQESDKFSEDQIEDNFCDLQIYDGAQITLA</sequence>
<dbReference type="AlphaFoldDB" id="A0A6J7ZV25"/>
<reference evidence="2 3" key="1">
    <citation type="submission" date="2020-06" db="EMBL/GenBank/DDBJ databases">
        <authorList>
            <person name="Li R."/>
            <person name="Bekaert M."/>
        </authorList>
    </citation>
    <scope>NUCLEOTIDE SEQUENCE [LARGE SCALE GENOMIC DNA]</scope>
    <source>
        <strain evidence="3">wild</strain>
    </source>
</reference>
<dbReference type="EMBL" id="CACVKT020000005">
    <property type="protein sequence ID" value="CAC5355104.1"/>
    <property type="molecule type" value="Genomic_DNA"/>
</dbReference>
<feature type="compositionally biased region" description="Acidic residues" evidence="1">
    <location>
        <begin position="144"/>
        <end position="170"/>
    </location>
</feature>
<gene>
    <name evidence="2" type="ORF">MCOR_90</name>
</gene>
<evidence type="ECO:0000313" key="3">
    <source>
        <dbReference type="Proteomes" id="UP000507470"/>
    </source>
</evidence>
<accession>A0A6J7ZV25</accession>
<feature type="region of interest" description="Disordered" evidence="1">
    <location>
        <begin position="144"/>
        <end position="179"/>
    </location>
</feature>
<keyword evidence="3" id="KW-1185">Reference proteome</keyword>
<dbReference type="Proteomes" id="UP000507470">
    <property type="component" value="Unassembled WGS sequence"/>
</dbReference>
<evidence type="ECO:0000256" key="1">
    <source>
        <dbReference type="SAM" id="MobiDB-lite"/>
    </source>
</evidence>
<name>A0A6J7ZV25_MYTCO</name>